<dbReference type="InterPro" id="IPR036264">
    <property type="entry name" value="Bact_exopeptidase_dim_dom"/>
</dbReference>
<evidence type="ECO:0000256" key="1">
    <source>
        <dbReference type="ARBA" id="ARBA00022723"/>
    </source>
</evidence>
<dbReference type="Gene3D" id="3.40.630.10">
    <property type="entry name" value="Zn peptidases"/>
    <property type="match status" value="1"/>
</dbReference>
<evidence type="ECO:0000313" key="4">
    <source>
        <dbReference type="EMBL" id="MBO8442280.1"/>
    </source>
</evidence>
<sequence length="379" mass="41417">MLKGEGQFSRKCIDEALDLLKAVCPIPAPSHNEDRRVDFIMDWLKDKGIEAHVDRAKNVIIPYNDDGVRPLDVFAAHTDVVFPDTTALPMRQEGDILHCPGVADDSANFVAVLMYALEFHRLRPETENGVLFVCDSCEEGLGNLHGIRALCEDYGERMASFTSFDSILGRGIVSTAIGSERYRITVRTAGGHSFADFGSPNAIAQLAQIITKLYGQRTDSRLTTYNVGTVEGGTSVNTIAQEASCTYEFRSSSEDSLDRMRGLFESIISSFRARNMDISVECIGTRPCSCGVDTKALEDVAERLSASYGLSTRRGASSTDCNIPLSLGIPSICFGLIYGEGTHKREEWADLSSYPKGLDLGWDYILAVTGADAHAWPSL</sequence>
<dbReference type="SUPFAM" id="SSF53187">
    <property type="entry name" value="Zn-dependent exopeptidases"/>
    <property type="match status" value="1"/>
</dbReference>
<name>A0A9D9E9E0_9SPIR</name>
<organism evidence="4 5">
    <name type="scientific">Candidatus Aphodenecus pullistercoris</name>
    <dbReference type="NCBI Taxonomy" id="2840669"/>
    <lineage>
        <taxon>Bacteria</taxon>
        <taxon>Pseudomonadati</taxon>
        <taxon>Spirochaetota</taxon>
        <taxon>Spirochaetia</taxon>
        <taxon>Spirochaetales</taxon>
        <taxon>Candidatus Aphodenecus</taxon>
    </lineage>
</organism>
<dbReference type="PANTHER" id="PTHR43808">
    <property type="entry name" value="ACETYLORNITHINE DEACETYLASE"/>
    <property type="match status" value="1"/>
</dbReference>
<dbReference type="GO" id="GO:0016787">
    <property type="term" value="F:hydrolase activity"/>
    <property type="evidence" value="ECO:0007669"/>
    <property type="project" value="UniProtKB-KW"/>
</dbReference>
<dbReference type="EMBL" id="JADIMU010000006">
    <property type="protein sequence ID" value="MBO8442280.1"/>
    <property type="molecule type" value="Genomic_DNA"/>
</dbReference>
<dbReference type="Pfam" id="PF01546">
    <property type="entry name" value="Peptidase_M20"/>
    <property type="match status" value="1"/>
</dbReference>
<dbReference type="GO" id="GO:0046872">
    <property type="term" value="F:metal ion binding"/>
    <property type="evidence" value="ECO:0007669"/>
    <property type="project" value="UniProtKB-KW"/>
</dbReference>
<dbReference type="InterPro" id="IPR050072">
    <property type="entry name" value="Peptidase_M20A"/>
</dbReference>
<evidence type="ECO:0000259" key="3">
    <source>
        <dbReference type="Pfam" id="PF07687"/>
    </source>
</evidence>
<dbReference type="InterPro" id="IPR002933">
    <property type="entry name" value="Peptidase_M20"/>
</dbReference>
<dbReference type="Gene3D" id="3.30.70.360">
    <property type="match status" value="1"/>
</dbReference>
<keyword evidence="1" id="KW-0479">Metal-binding</keyword>
<dbReference type="PANTHER" id="PTHR43808:SF17">
    <property type="entry name" value="PEPTIDASE M20"/>
    <property type="match status" value="1"/>
</dbReference>
<dbReference type="SUPFAM" id="SSF55031">
    <property type="entry name" value="Bacterial exopeptidase dimerisation domain"/>
    <property type="match status" value="1"/>
</dbReference>
<dbReference type="AlphaFoldDB" id="A0A9D9E9E0"/>
<dbReference type="Proteomes" id="UP000823633">
    <property type="component" value="Unassembled WGS sequence"/>
</dbReference>
<reference evidence="4" key="1">
    <citation type="submission" date="2020-10" db="EMBL/GenBank/DDBJ databases">
        <authorList>
            <person name="Gilroy R."/>
        </authorList>
    </citation>
    <scope>NUCLEOTIDE SEQUENCE</scope>
    <source>
        <strain evidence="4">11167</strain>
    </source>
</reference>
<evidence type="ECO:0000256" key="2">
    <source>
        <dbReference type="ARBA" id="ARBA00022801"/>
    </source>
</evidence>
<reference evidence="4" key="2">
    <citation type="journal article" date="2021" name="PeerJ">
        <title>Extensive microbial diversity within the chicken gut microbiome revealed by metagenomics and culture.</title>
        <authorList>
            <person name="Gilroy R."/>
            <person name="Ravi A."/>
            <person name="Getino M."/>
            <person name="Pursley I."/>
            <person name="Horton D.L."/>
            <person name="Alikhan N.F."/>
            <person name="Baker D."/>
            <person name="Gharbi K."/>
            <person name="Hall N."/>
            <person name="Watson M."/>
            <person name="Adriaenssens E.M."/>
            <person name="Foster-Nyarko E."/>
            <person name="Jarju S."/>
            <person name="Secka A."/>
            <person name="Antonio M."/>
            <person name="Oren A."/>
            <person name="Chaudhuri R.R."/>
            <person name="La Ragione R."/>
            <person name="Hildebrand F."/>
            <person name="Pallen M.J."/>
        </authorList>
    </citation>
    <scope>NUCLEOTIDE SEQUENCE</scope>
    <source>
        <strain evidence="4">11167</strain>
    </source>
</reference>
<proteinExistence type="predicted"/>
<gene>
    <name evidence="4" type="ORF">IAC42_00755</name>
</gene>
<dbReference type="Pfam" id="PF07687">
    <property type="entry name" value="M20_dimer"/>
    <property type="match status" value="1"/>
</dbReference>
<protein>
    <submittedName>
        <fullName evidence="4">M20/M25/M40 family metallo-hydrolase</fullName>
    </submittedName>
</protein>
<keyword evidence="2" id="KW-0378">Hydrolase</keyword>
<feature type="domain" description="Peptidase M20 dimerisation" evidence="3">
    <location>
        <begin position="179"/>
        <end position="270"/>
    </location>
</feature>
<evidence type="ECO:0000313" key="5">
    <source>
        <dbReference type="Proteomes" id="UP000823633"/>
    </source>
</evidence>
<comment type="caution">
    <text evidence="4">The sequence shown here is derived from an EMBL/GenBank/DDBJ whole genome shotgun (WGS) entry which is preliminary data.</text>
</comment>
<accession>A0A9D9E9E0</accession>
<dbReference type="InterPro" id="IPR011650">
    <property type="entry name" value="Peptidase_M20_dimer"/>
</dbReference>